<protein>
    <submittedName>
        <fullName evidence="6">Sugar kinase</fullName>
    </submittedName>
</protein>
<dbReference type="Proteomes" id="UP000326912">
    <property type="component" value="Unassembled WGS sequence"/>
</dbReference>
<keyword evidence="3 6" id="KW-0418">Kinase</keyword>
<dbReference type="InterPro" id="IPR000577">
    <property type="entry name" value="Carb_kinase_FGGY"/>
</dbReference>
<reference evidence="6 7" key="1">
    <citation type="submission" date="2019-10" db="EMBL/GenBank/DDBJ databases">
        <title>Dictyobacter vulcani sp. nov., within the class Ktedonobacteria, isolated from soil of volcanic Mt. Zao.</title>
        <authorList>
            <person name="Zheng Y."/>
            <person name="Wang C.M."/>
            <person name="Sakai Y."/>
            <person name="Abe K."/>
            <person name="Yokota A."/>
            <person name="Yabe S."/>
        </authorList>
    </citation>
    <scope>NUCLEOTIDE SEQUENCE [LARGE SCALE GENOMIC DNA]</scope>
    <source>
        <strain evidence="6 7">W12</strain>
    </source>
</reference>
<feature type="domain" description="Carbohydrate kinase FGGY N-terminal" evidence="4">
    <location>
        <begin position="5"/>
        <end position="242"/>
    </location>
</feature>
<dbReference type="InterPro" id="IPR018484">
    <property type="entry name" value="FGGY_N"/>
</dbReference>
<dbReference type="PANTHER" id="PTHR43095">
    <property type="entry name" value="SUGAR KINASE"/>
    <property type="match status" value="1"/>
</dbReference>
<dbReference type="SUPFAM" id="SSF53067">
    <property type="entry name" value="Actin-like ATPase domain"/>
    <property type="match status" value="2"/>
</dbReference>
<dbReference type="EMBL" id="BKZW01000006">
    <property type="protein sequence ID" value="GER92219.1"/>
    <property type="molecule type" value="Genomic_DNA"/>
</dbReference>
<dbReference type="CDD" id="cd07808">
    <property type="entry name" value="ASKHA_NBD_FGGY_EcXK-like"/>
    <property type="match status" value="1"/>
</dbReference>
<evidence type="ECO:0000256" key="3">
    <source>
        <dbReference type="ARBA" id="ARBA00022777"/>
    </source>
</evidence>
<dbReference type="Pfam" id="PF00370">
    <property type="entry name" value="FGGY_N"/>
    <property type="match status" value="1"/>
</dbReference>
<evidence type="ECO:0000313" key="6">
    <source>
        <dbReference type="EMBL" id="GER92219.1"/>
    </source>
</evidence>
<dbReference type="Gene3D" id="3.30.420.40">
    <property type="match status" value="2"/>
</dbReference>
<name>A0A5J4L1Q4_9CHLR</name>
<dbReference type="AlphaFoldDB" id="A0A5J4L1Q4"/>
<evidence type="ECO:0000259" key="5">
    <source>
        <dbReference type="Pfam" id="PF02782"/>
    </source>
</evidence>
<keyword evidence="7" id="KW-1185">Reference proteome</keyword>
<dbReference type="InterPro" id="IPR050406">
    <property type="entry name" value="FGGY_Carb_Kinase"/>
</dbReference>
<evidence type="ECO:0000256" key="2">
    <source>
        <dbReference type="ARBA" id="ARBA00022679"/>
    </source>
</evidence>
<comment type="caution">
    <text evidence="6">The sequence shown here is derived from an EMBL/GenBank/DDBJ whole genome shotgun (WGS) entry which is preliminary data.</text>
</comment>
<dbReference type="InterPro" id="IPR018485">
    <property type="entry name" value="FGGY_C"/>
</dbReference>
<organism evidence="6 7">
    <name type="scientific">Dictyobacter vulcani</name>
    <dbReference type="NCBI Taxonomy" id="2607529"/>
    <lineage>
        <taxon>Bacteria</taxon>
        <taxon>Bacillati</taxon>
        <taxon>Chloroflexota</taxon>
        <taxon>Ktedonobacteria</taxon>
        <taxon>Ktedonobacterales</taxon>
        <taxon>Dictyobacteraceae</taxon>
        <taxon>Dictyobacter</taxon>
    </lineage>
</organism>
<dbReference type="Pfam" id="PF02782">
    <property type="entry name" value="FGGY_C"/>
    <property type="match status" value="1"/>
</dbReference>
<proteinExistence type="inferred from homology"/>
<dbReference type="PRINTS" id="PR00301">
    <property type="entry name" value="HEATSHOCK70"/>
</dbReference>
<dbReference type="RefSeq" id="WP_151759765.1">
    <property type="nucleotide sequence ID" value="NZ_BKZW01000006.1"/>
</dbReference>
<dbReference type="PIRSF" id="PIRSF000538">
    <property type="entry name" value="GlpK"/>
    <property type="match status" value="1"/>
</dbReference>
<dbReference type="InterPro" id="IPR043129">
    <property type="entry name" value="ATPase_NBD"/>
</dbReference>
<evidence type="ECO:0000256" key="1">
    <source>
        <dbReference type="ARBA" id="ARBA00009156"/>
    </source>
</evidence>
<dbReference type="PANTHER" id="PTHR43095:SF5">
    <property type="entry name" value="XYLULOSE KINASE"/>
    <property type="match status" value="1"/>
</dbReference>
<accession>A0A5J4L1Q4</accession>
<sequence>MPLAGIDLGTSSVKVIILDEQGYTLGTGRKDYRVRSPHSGWAESNPEEWWQSTVAAVREAYTNAGQPTITAIGLSGQMHGVVLTNEGGKAIRPAILWADTRAESELTYYQALSSNNKKHLANPLVPGMAGPLLCWLSTYEKASYQAARWAFQPKDWLRMRMTGVPATDPSDASATLLYDLVDNCWSEDVITALDLKRTLFPDIIASNTQAGALTTNAAAELGLPAGLPVATGAADTAAAALGTGLLTPSEVQLTLGTGAQIIQLCTQFHPLEITNTHFYRAADGANYYNMAAIQNAGLVLDWVRCTLHASWEEVFTSAATVEPGASGLIFLPDFTRERTHQQADHKGGAFLHLRLHHQRQDLLHASLEGVAFGIRLALEALPGTQTITSLRLAGGGSVHPAWRQMLSDILNHTLELVDTSEASARGAALLAGIASGQWSDAQATQQIAPGISARIAPEPQHASRYHEIYQHFLMQSQASF</sequence>
<dbReference type="GO" id="GO:0005975">
    <property type="term" value="P:carbohydrate metabolic process"/>
    <property type="evidence" value="ECO:0007669"/>
    <property type="project" value="InterPro"/>
</dbReference>
<evidence type="ECO:0000259" key="4">
    <source>
        <dbReference type="Pfam" id="PF00370"/>
    </source>
</evidence>
<gene>
    <name evidence="6" type="ORF">KDW_63810</name>
</gene>
<feature type="domain" description="Carbohydrate kinase FGGY C-terminal" evidence="5">
    <location>
        <begin position="254"/>
        <end position="434"/>
    </location>
</feature>
<evidence type="ECO:0000313" key="7">
    <source>
        <dbReference type="Proteomes" id="UP000326912"/>
    </source>
</evidence>
<keyword evidence="2" id="KW-0808">Transferase</keyword>
<dbReference type="GO" id="GO:0016301">
    <property type="term" value="F:kinase activity"/>
    <property type="evidence" value="ECO:0007669"/>
    <property type="project" value="UniProtKB-KW"/>
</dbReference>
<comment type="similarity">
    <text evidence="1">Belongs to the FGGY kinase family.</text>
</comment>